<reference evidence="2 3" key="1">
    <citation type="submission" date="2014-04" db="EMBL/GenBank/DDBJ databases">
        <title>Evolutionary Origins and Diversification of the Mycorrhizal Mutualists.</title>
        <authorList>
            <consortium name="DOE Joint Genome Institute"/>
            <consortium name="Mycorrhizal Genomics Consortium"/>
            <person name="Kohler A."/>
            <person name="Kuo A."/>
            <person name="Nagy L.G."/>
            <person name="Floudas D."/>
            <person name="Copeland A."/>
            <person name="Barry K.W."/>
            <person name="Cichocki N."/>
            <person name="Veneault-Fourrey C."/>
            <person name="LaButti K."/>
            <person name="Lindquist E.A."/>
            <person name="Lipzen A."/>
            <person name="Lundell T."/>
            <person name="Morin E."/>
            <person name="Murat C."/>
            <person name="Riley R."/>
            <person name="Ohm R."/>
            <person name="Sun H."/>
            <person name="Tunlid A."/>
            <person name="Henrissat B."/>
            <person name="Grigoriev I.V."/>
            <person name="Hibbett D.S."/>
            <person name="Martin F."/>
        </authorList>
    </citation>
    <scope>NUCLEOTIDE SEQUENCE [LARGE SCALE GENOMIC DNA]</scope>
    <source>
        <strain evidence="2 3">FD-317 M1</strain>
    </source>
</reference>
<keyword evidence="3" id="KW-1185">Reference proteome</keyword>
<name>A0A0D0CDU2_9AGAR</name>
<accession>A0A0D0CDU2</accession>
<sequence length="326" mass="36519">MARLFTVGSGLIRKWKRLVSRSYESLDDIKKVQDEIKTGVIPAMISYSVPSFFIDSTKYLIMTRVKCCAAFKYIMPSMASALEPKLQPTRSGNGKIRVSKKFRTKIRYMWPQSKKDGSFKAAEWSSGMRKPQPTGGTSLPNVYFITNQFLSKEIFGAEDDEDDEPASDSDLVLLHQHMGNYIDSDEESDLNPKDPRPSKSSNPSSDKSNEPIPPHSQEYCAANKLSLTEPYPQMSTFPYPTIKLHYPPTRLYSNIDSALAPTVKPYANQLILACTPLPKLLNLPNPLIVVLLHFLLTFQSTGMDLGKDGDDVEALKWMTGMDTTCA</sequence>
<evidence type="ECO:0000256" key="1">
    <source>
        <dbReference type="SAM" id="MobiDB-lite"/>
    </source>
</evidence>
<feature type="region of interest" description="Disordered" evidence="1">
    <location>
        <begin position="183"/>
        <end position="216"/>
    </location>
</feature>
<dbReference type="Proteomes" id="UP000053593">
    <property type="component" value="Unassembled WGS sequence"/>
</dbReference>
<protein>
    <submittedName>
        <fullName evidence="2">Uncharacterized protein</fullName>
    </submittedName>
</protein>
<evidence type="ECO:0000313" key="2">
    <source>
        <dbReference type="EMBL" id="KIK53133.1"/>
    </source>
</evidence>
<organism evidence="2 3">
    <name type="scientific">Collybiopsis luxurians FD-317 M1</name>
    <dbReference type="NCBI Taxonomy" id="944289"/>
    <lineage>
        <taxon>Eukaryota</taxon>
        <taxon>Fungi</taxon>
        <taxon>Dikarya</taxon>
        <taxon>Basidiomycota</taxon>
        <taxon>Agaricomycotina</taxon>
        <taxon>Agaricomycetes</taxon>
        <taxon>Agaricomycetidae</taxon>
        <taxon>Agaricales</taxon>
        <taxon>Marasmiineae</taxon>
        <taxon>Omphalotaceae</taxon>
        <taxon>Collybiopsis</taxon>
        <taxon>Collybiopsis luxurians</taxon>
    </lineage>
</organism>
<evidence type="ECO:0000313" key="3">
    <source>
        <dbReference type="Proteomes" id="UP000053593"/>
    </source>
</evidence>
<proteinExistence type="predicted"/>
<feature type="region of interest" description="Disordered" evidence="1">
    <location>
        <begin position="120"/>
        <end position="139"/>
    </location>
</feature>
<dbReference type="AlphaFoldDB" id="A0A0D0CDU2"/>
<dbReference type="HOGENOM" id="CLU_073885_0_0_1"/>
<gene>
    <name evidence="2" type="ORF">GYMLUDRAFT_250564</name>
</gene>
<dbReference type="EMBL" id="KN834832">
    <property type="protein sequence ID" value="KIK53133.1"/>
    <property type="molecule type" value="Genomic_DNA"/>
</dbReference>